<comment type="caution">
    <text evidence="3">The sequence shown here is derived from an EMBL/GenBank/DDBJ whole genome shotgun (WGS) entry which is preliminary data.</text>
</comment>
<dbReference type="InterPro" id="IPR001789">
    <property type="entry name" value="Sig_transdc_resp-reg_receiver"/>
</dbReference>
<name>A0A4Y3WKM6_9PSEU</name>
<accession>A0A4Y3WKM6</accession>
<dbReference type="Gene3D" id="3.40.50.2300">
    <property type="match status" value="1"/>
</dbReference>
<dbReference type="SMART" id="SM00448">
    <property type="entry name" value="REC"/>
    <property type="match status" value="1"/>
</dbReference>
<sequence>MGPVRVLVVDDQRPFRLVAAAVLARTPGFLLVGEAATGEEAVTLAEALRPDLVLLDVRLPGISGVEAAAVIVQRVPGTVVVLCSSYARADLPFPVDSPGVAAYLHKEELRPATLRALWENAPTPT</sequence>
<dbReference type="SUPFAM" id="SSF52172">
    <property type="entry name" value="CheY-like"/>
    <property type="match status" value="1"/>
</dbReference>
<dbReference type="PROSITE" id="PS50110">
    <property type="entry name" value="RESPONSE_REGULATORY"/>
    <property type="match status" value="1"/>
</dbReference>
<dbReference type="EMBL" id="BJNG01000010">
    <property type="protein sequence ID" value="GEC18791.1"/>
    <property type="molecule type" value="Genomic_DNA"/>
</dbReference>
<dbReference type="Pfam" id="PF00072">
    <property type="entry name" value="Response_reg"/>
    <property type="match status" value="1"/>
</dbReference>
<dbReference type="CDD" id="cd17535">
    <property type="entry name" value="REC_NarL-like"/>
    <property type="match status" value="1"/>
</dbReference>
<organism evidence="3 4">
    <name type="scientific">Pseudonocardia hydrocarbonoxydans</name>
    <dbReference type="NCBI Taxonomy" id="76726"/>
    <lineage>
        <taxon>Bacteria</taxon>
        <taxon>Bacillati</taxon>
        <taxon>Actinomycetota</taxon>
        <taxon>Actinomycetes</taxon>
        <taxon>Pseudonocardiales</taxon>
        <taxon>Pseudonocardiaceae</taxon>
        <taxon>Pseudonocardia</taxon>
    </lineage>
</organism>
<dbReference type="Proteomes" id="UP000320338">
    <property type="component" value="Unassembled WGS sequence"/>
</dbReference>
<dbReference type="InterPro" id="IPR011006">
    <property type="entry name" value="CheY-like_superfamily"/>
</dbReference>
<evidence type="ECO:0000313" key="4">
    <source>
        <dbReference type="Proteomes" id="UP000320338"/>
    </source>
</evidence>
<dbReference type="RefSeq" id="WP_141277410.1">
    <property type="nucleotide sequence ID" value="NZ_BAAARZ010000011.1"/>
</dbReference>
<gene>
    <name evidence="3" type="ORF">PHY01_10740</name>
</gene>
<dbReference type="PANTHER" id="PTHR45566:SF2">
    <property type="entry name" value="NARL SUBFAMILY"/>
    <property type="match status" value="1"/>
</dbReference>
<keyword evidence="1" id="KW-0597">Phosphoprotein</keyword>
<dbReference type="PANTHER" id="PTHR45566">
    <property type="entry name" value="HTH-TYPE TRANSCRIPTIONAL REGULATOR YHJB-RELATED"/>
    <property type="match status" value="1"/>
</dbReference>
<dbReference type="GO" id="GO:0000160">
    <property type="term" value="P:phosphorelay signal transduction system"/>
    <property type="evidence" value="ECO:0007669"/>
    <property type="project" value="InterPro"/>
</dbReference>
<feature type="domain" description="Response regulatory" evidence="2">
    <location>
        <begin position="5"/>
        <end position="121"/>
    </location>
</feature>
<feature type="modified residue" description="4-aspartylphosphate" evidence="1">
    <location>
        <position position="56"/>
    </location>
</feature>
<evidence type="ECO:0000256" key="1">
    <source>
        <dbReference type="PROSITE-ProRule" id="PRU00169"/>
    </source>
</evidence>
<dbReference type="AlphaFoldDB" id="A0A4Y3WKM6"/>
<evidence type="ECO:0000259" key="2">
    <source>
        <dbReference type="PROSITE" id="PS50110"/>
    </source>
</evidence>
<dbReference type="OrthoDB" id="7352332at2"/>
<reference evidence="3 4" key="1">
    <citation type="submission" date="2019-06" db="EMBL/GenBank/DDBJ databases">
        <title>Whole genome shotgun sequence of Pseudonocardia hydrocarbonoxydans NBRC 14498.</title>
        <authorList>
            <person name="Hosoyama A."/>
            <person name="Uohara A."/>
            <person name="Ohji S."/>
            <person name="Ichikawa N."/>
        </authorList>
    </citation>
    <scope>NUCLEOTIDE SEQUENCE [LARGE SCALE GENOMIC DNA]</scope>
    <source>
        <strain evidence="3 4">NBRC 14498</strain>
    </source>
</reference>
<proteinExistence type="predicted"/>
<evidence type="ECO:0000313" key="3">
    <source>
        <dbReference type="EMBL" id="GEC18791.1"/>
    </source>
</evidence>
<keyword evidence="4" id="KW-1185">Reference proteome</keyword>
<dbReference type="InterPro" id="IPR051015">
    <property type="entry name" value="EvgA-like"/>
</dbReference>
<dbReference type="InterPro" id="IPR058245">
    <property type="entry name" value="NreC/VraR/RcsB-like_REC"/>
</dbReference>
<protein>
    <recommendedName>
        <fullName evidence="2">Response regulatory domain-containing protein</fullName>
    </recommendedName>
</protein>